<comment type="caution">
    <text evidence="10">The sequence shown here is derived from an EMBL/GenBank/DDBJ whole genome shotgun (WGS) entry which is preliminary data.</text>
</comment>
<dbReference type="SUPFAM" id="SSF161098">
    <property type="entry name" value="MetI-like"/>
    <property type="match status" value="1"/>
</dbReference>
<evidence type="ECO:0000256" key="3">
    <source>
        <dbReference type="ARBA" id="ARBA00022475"/>
    </source>
</evidence>
<evidence type="ECO:0000256" key="1">
    <source>
        <dbReference type="ARBA" id="ARBA00004651"/>
    </source>
</evidence>
<name>A0A852Z9A4_9ACTN</name>
<keyword evidence="4 7" id="KW-0812">Transmembrane</keyword>
<dbReference type="Proteomes" id="UP000579605">
    <property type="component" value="Unassembled WGS sequence"/>
</dbReference>
<evidence type="ECO:0000256" key="5">
    <source>
        <dbReference type="ARBA" id="ARBA00022989"/>
    </source>
</evidence>
<dbReference type="GO" id="GO:0055085">
    <property type="term" value="P:transmembrane transport"/>
    <property type="evidence" value="ECO:0007669"/>
    <property type="project" value="InterPro"/>
</dbReference>
<reference evidence="10 11" key="1">
    <citation type="submission" date="2020-07" db="EMBL/GenBank/DDBJ databases">
        <title>Sequencing the genomes of 1000 actinobacteria strains.</title>
        <authorList>
            <person name="Klenk H.-P."/>
        </authorList>
    </citation>
    <scope>NUCLEOTIDE SEQUENCE [LARGE SCALE GENOMIC DNA]</scope>
    <source>
        <strain evidence="10 11">DSM 18448</strain>
    </source>
</reference>
<dbReference type="InterPro" id="IPR035906">
    <property type="entry name" value="MetI-like_sf"/>
</dbReference>
<dbReference type="PANTHER" id="PTHR43744">
    <property type="entry name" value="ABC TRANSPORTER PERMEASE PROTEIN MG189-RELATED-RELATED"/>
    <property type="match status" value="1"/>
</dbReference>
<sequence length="316" mass="34416">MTSLPTPTATGADGVPGADRSTPPSPQLPAPAFRGARLLGDGIPQIFLAAWALLVILPMAWVLISSLKTNKEIYDSPFGLPATPQLSTYVEAWQTANIGRFFLNTVIVVVCGVFFTLLLSSMAAYVLARYAFPGSRAIYYLFLVGMTFPLFLAIVPLTKVTQNLGLQQTLPGLIIVYVAFSLPFSVFFLTAFFQSLPNELAESAFIDGAGHFRTFFSIMLPLAKPGLISIGVFNFLGQWNQYLLPLVLNTPKDNERSNFLLTQGLADLALRTRYESSSTSLAQMFAGLVIAMIPVLVVYVVFQRRVEEGLTAGALK</sequence>
<evidence type="ECO:0000256" key="7">
    <source>
        <dbReference type="RuleBase" id="RU363032"/>
    </source>
</evidence>
<dbReference type="InterPro" id="IPR000515">
    <property type="entry name" value="MetI-like"/>
</dbReference>
<dbReference type="AlphaFoldDB" id="A0A852Z9A4"/>
<feature type="transmembrane region" description="Helical" evidence="7">
    <location>
        <begin position="170"/>
        <end position="193"/>
    </location>
</feature>
<comment type="subcellular location">
    <subcellularLocation>
        <location evidence="1 7">Cell membrane</location>
        <topology evidence="1 7">Multi-pass membrane protein</topology>
    </subcellularLocation>
</comment>
<accession>A0A852Z9A4</accession>
<feature type="transmembrane region" description="Helical" evidence="7">
    <location>
        <begin position="46"/>
        <end position="64"/>
    </location>
</feature>
<feature type="transmembrane region" description="Helical" evidence="7">
    <location>
        <begin position="214"/>
        <end position="236"/>
    </location>
</feature>
<organism evidence="10 11">
    <name type="scientific">Actinopolymorpha rutila</name>
    <dbReference type="NCBI Taxonomy" id="446787"/>
    <lineage>
        <taxon>Bacteria</taxon>
        <taxon>Bacillati</taxon>
        <taxon>Actinomycetota</taxon>
        <taxon>Actinomycetes</taxon>
        <taxon>Propionibacteriales</taxon>
        <taxon>Actinopolymorphaceae</taxon>
        <taxon>Actinopolymorpha</taxon>
    </lineage>
</organism>
<dbReference type="CDD" id="cd06261">
    <property type="entry name" value="TM_PBP2"/>
    <property type="match status" value="1"/>
</dbReference>
<protein>
    <submittedName>
        <fullName evidence="10">N-acetylglucosamine transport system permease protein</fullName>
    </submittedName>
</protein>
<proteinExistence type="inferred from homology"/>
<feature type="transmembrane region" description="Helical" evidence="7">
    <location>
        <begin position="281"/>
        <end position="302"/>
    </location>
</feature>
<keyword evidence="2 7" id="KW-0813">Transport</keyword>
<keyword evidence="3" id="KW-1003">Cell membrane</keyword>
<evidence type="ECO:0000259" key="9">
    <source>
        <dbReference type="PROSITE" id="PS50928"/>
    </source>
</evidence>
<evidence type="ECO:0000256" key="6">
    <source>
        <dbReference type="ARBA" id="ARBA00023136"/>
    </source>
</evidence>
<feature type="transmembrane region" description="Helical" evidence="7">
    <location>
        <begin position="138"/>
        <end position="158"/>
    </location>
</feature>
<keyword evidence="6 7" id="KW-0472">Membrane</keyword>
<evidence type="ECO:0000313" key="10">
    <source>
        <dbReference type="EMBL" id="NYH88432.1"/>
    </source>
</evidence>
<gene>
    <name evidence="10" type="ORF">F4554_001070</name>
</gene>
<evidence type="ECO:0000256" key="4">
    <source>
        <dbReference type="ARBA" id="ARBA00022692"/>
    </source>
</evidence>
<dbReference type="GO" id="GO:0005886">
    <property type="term" value="C:plasma membrane"/>
    <property type="evidence" value="ECO:0007669"/>
    <property type="project" value="UniProtKB-SubCell"/>
</dbReference>
<feature type="region of interest" description="Disordered" evidence="8">
    <location>
        <begin position="1"/>
        <end position="26"/>
    </location>
</feature>
<evidence type="ECO:0000256" key="2">
    <source>
        <dbReference type="ARBA" id="ARBA00022448"/>
    </source>
</evidence>
<evidence type="ECO:0000313" key="11">
    <source>
        <dbReference type="Proteomes" id="UP000579605"/>
    </source>
</evidence>
<evidence type="ECO:0000256" key="8">
    <source>
        <dbReference type="SAM" id="MobiDB-lite"/>
    </source>
</evidence>
<keyword evidence="5 7" id="KW-1133">Transmembrane helix</keyword>
<dbReference type="Gene3D" id="1.10.3720.10">
    <property type="entry name" value="MetI-like"/>
    <property type="match status" value="1"/>
</dbReference>
<comment type="similarity">
    <text evidence="7">Belongs to the binding-protein-dependent transport system permease family.</text>
</comment>
<feature type="transmembrane region" description="Helical" evidence="7">
    <location>
        <begin position="101"/>
        <end position="126"/>
    </location>
</feature>
<dbReference type="PROSITE" id="PS50928">
    <property type="entry name" value="ABC_TM1"/>
    <property type="match status" value="1"/>
</dbReference>
<feature type="domain" description="ABC transmembrane type-1" evidence="9">
    <location>
        <begin position="102"/>
        <end position="302"/>
    </location>
</feature>
<dbReference type="EMBL" id="JACBZH010000001">
    <property type="protein sequence ID" value="NYH88432.1"/>
    <property type="molecule type" value="Genomic_DNA"/>
</dbReference>
<keyword evidence="11" id="KW-1185">Reference proteome</keyword>
<dbReference type="PANTHER" id="PTHR43744:SF12">
    <property type="entry name" value="ABC TRANSPORTER PERMEASE PROTEIN MG189-RELATED"/>
    <property type="match status" value="1"/>
</dbReference>
<dbReference type="RefSeq" id="WP_179786325.1">
    <property type="nucleotide sequence ID" value="NZ_BAAARR010000022.1"/>
</dbReference>
<dbReference type="Pfam" id="PF00528">
    <property type="entry name" value="BPD_transp_1"/>
    <property type="match status" value="1"/>
</dbReference>